<evidence type="ECO:0000259" key="2">
    <source>
        <dbReference type="PROSITE" id="PS50097"/>
    </source>
</evidence>
<name>A0AAN6VEW1_9PEZI</name>
<protein>
    <recommendedName>
        <fullName evidence="2">BTB domain-containing protein</fullName>
    </recommendedName>
</protein>
<dbReference type="Gene3D" id="3.30.710.10">
    <property type="entry name" value="Potassium Channel Kv1.1, Chain A"/>
    <property type="match status" value="1"/>
</dbReference>
<evidence type="ECO:0000256" key="1">
    <source>
        <dbReference type="SAM" id="MobiDB-lite"/>
    </source>
</evidence>
<reference evidence="3" key="2">
    <citation type="submission" date="2023-05" db="EMBL/GenBank/DDBJ databases">
        <authorList>
            <consortium name="Lawrence Berkeley National Laboratory"/>
            <person name="Steindorff A."/>
            <person name="Hensen N."/>
            <person name="Bonometti L."/>
            <person name="Westerberg I."/>
            <person name="Brannstrom I.O."/>
            <person name="Guillou S."/>
            <person name="Cros-Aarteil S."/>
            <person name="Calhoun S."/>
            <person name="Haridas S."/>
            <person name="Kuo A."/>
            <person name="Mondo S."/>
            <person name="Pangilinan J."/>
            <person name="Riley R."/>
            <person name="Labutti K."/>
            <person name="Andreopoulos B."/>
            <person name="Lipzen A."/>
            <person name="Chen C."/>
            <person name="Yanf M."/>
            <person name="Daum C."/>
            <person name="Ng V."/>
            <person name="Clum A."/>
            <person name="Ohm R."/>
            <person name="Martin F."/>
            <person name="Silar P."/>
            <person name="Natvig D."/>
            <person name="Lalanne C."/>
            <person name="Gautier V."/>
            <person name="Ament-Velasquez S.L."/>
            <person name="Kruys A."/>
            <person name="Hutchinson M.I."/>
            <person name="Powell A.J."/>
            <person name="Barry K."/>
            <person name="Miller A.N."/>
            <person name="Grigoriev I.V."/>
            <person name="Debuchy R."/>
            <person name="Gladieux P."/>
            <person name="Thoren M.H."/>
            <person name="Johannesson H."/>
        </authorList>
    </citation>
    <scope>NUCLEOTIDE SEQUENCE</scope>
    <source>
        <strain evidence="3">CBS 538.74</strain>
    </source>
</reference>
<dbReference type="EMBL" id="MU857089">
    <property type="protein sequence ID" value="KAK4150193.1"/>
    <property type="molecule type" value="Genomic_DNA"/>
</dbReference>
<dbReference type="PROSITE" id="PS50097">
    <property type="entry name" value="BTB"/>
    <property type="match status" value="1"/>
</dbReference>
<dbReference type="CDD" id="cd18186">
    <property type="entry name" value="BTB_POZ_ZBTB_KLHL-like"/>
    <property type="match status" value="1"/>
</dbReference>
<evidence type="ECO:0000313" key="4">
    <source>
        <dbReference type="Proteomes" id="UP001302745"/>
    </source>
</evidence>
<proteinExistence type="predicted"/>
<dbReference type="SMART" id="SM00225">
    <property type="entry name" value="BTB"/>
    <property type="match status" value="1"/>
</dbReference>
<dbReference type="SUPFAM" id="SSF54695">
    <property type="entry name" value="POZ domain"/>
    <property type="match status" value="1"/>
</dbReference>
<dbReference type="PANTHER" id="PTHR47843">
    <property type="entry name" value="BTB DOMAIN-CONTAINING PROTEIN-RELATED"/>
    <property type="match status" value="1"/>
</dbReference>
<dbReference type="PANTHER" id="PTHR47843:SF5">
    <property type="entry name" value="BTB_POZ DOMAIN PROTEIN"/>
    <property type="match status" value="1"/>
</dbReference>
<keyword evidence="4" id="KW-1185">Reference proteome</keyword>
<dbReference type="AlphaFoldDB" id="A0AAN6VEW1"/>
<feature type="domain" description="BTB" evidence="2">
    <location>
        <begin position="74"/>
        <end position="135"/>
    </location>
</feature>
<reference evidence="3" key="1">
    <citation type="journal article" date="2023" name="Mol. Phylogenet. Evol.">
        <title>Genome-scale phylogeny and comparative genomics of the fungal order Sordariales.</title>
        <authorList>
            <person name="Hensen N."/>
            <person name="Bonometti L."/>
            <person name="Westerberg I."/>
            <person name="Brannstrom I.O."/>
            <person name="Guillou S."/>
            <person name="Cros-Aarteil S."/>
            <person name="Calhoun S."/>
            <person name="Haridas S."/>
            <person name="Kuo A."/>
            <person name="Mondo S."/>
            <person name="Pangilinan J."/>
            <person name="Riley R."/>
            <person name="LaButti K."/>
            <person name="Andreopoulos B."/>
            <person name="Lipzen A."/>
            <person name="Chen C."/>
            <person name="Yan M."/>
            <person name="Daum C."/>
            <person name="Ng V."/>
            <person name="Clum A."/>
            <person name="Steindorff A."/>
            <person name="Ohm R.A."/>
            <person name="Martin F."/>
            <person name="Silar P."/>
            <person name="Natvig D.O."/>
            <person name="Lalanne C."/>
            <person name="Gautier V."/>
            <person name="Ament-Velasquez S.L."/>
            <person name="Kruys A."/>
            <person name="Hutchinson M.I."/>
            <person name="Powell A.J."/>
            <person name="Barry K."/>
            <person name="Miller A.N."/>
            <person name="Grigoriev I.V."/>
            <person name="Debuchy R."/>
            <person name="Gladieux P."/>
            <person name="Hiltunen Thoren M."/>
            <person name="Johannesson H."/>
        </authorList>
    </citation>
    <scope>NUCLEOTIDE SEQUENCE</scope>
    <source>
        <strain evidence="3">CBS 538.74</strain>
    </source>
</reference>
<dbReference type="InterPro" id="IPR000210">
    <property type="entry name" value="BTB/POZ_dom"/>
</dbReference>
<organism evidence="3 4">
    <name type="scientific">Chaetomidium leptoderma</name>
    <dbReference type="NCBI Taxonomy" id="669021"/>
    <lineage>
        <taxon>Eukaryota</taxon>
        <taxon>Fungi</taxon>
        <taxon>Dikarya</taxon>
        <taxon>Ascomycota</taxon>
        <taxon>Pezizomycotina</taxon>
        <taxon>Sordariomycetes</taxon>
        <taxon>Sordariomycetidae</taxon>
        <taxon>Sordariales</taxon>
        <taxon>Chaetomiaceae</taxon>
        <taxon>Chaetomidium</taxon>
    </lineage>
</organism>
<gene>
    <name evidence="3" type="ORF">C8A00DRAFT_46348</name>
</gene>
<dbReference type="Proteomes" id="UP001302745">
    <property type="component" value="Unassembled WGS sequence"/>
</dbReference>
<evidence type="ECO:0000313" key="3">
    <source>
        <dbReference type="EMBL" id="KAK4150193.1"/>
    </source>
</evidence>
<dbReference type="InterPro" id="IPR011333">
    <property type="entry name" value="SKP1/BTB/POZ_sf"/>
</dbReference>
<accession>A0AAN6VEW1</accession>
<feature type="compositionally biased region" description="Acidic residues" evidence="1">
    <location>
        <begin position="181"/>
        <end position="200"/>
    </location>
</feature>
<feature type="region of interest" description="Disordered" evidence="1">
    <location>
        <begin position="162"/>
        <end position="208"/>
    </location>
</feature>
<sequence>MGSSASSSSSDDRIFDYRFRPKRDKWHRRPPSRDNPKVIKSILKQSFSASSTDELRVTSIFAALSAHRSSGKFSDMIIRCGGREFKVHRVILCSQSPFFDKALTGGFLETTTGVVELPEDDPAVLDCFLDFLYTGTYSDGVVPTGGKPADVSMLTPDEITEELEKKPGVSIRTAPDKGPETDDDSYEYDSDDERIDEPEEEYKSSTKGVLGGKEPTLKALAADVSGERIPDGERLFLHLRLYIMADKFDVPGLKLLARNRFYRAAEAAWMDEECFPAVVDEIYSTTLATDVALREIVCRLVGSLIGDREQRERMDEVMRKHGDFAVGVMNYMIEQEKSVWGGISDITARRGLCLRDI</sequence>
<comment type="caution">
    <text evidence="3">The sequence shown here is derived from an EMBL/GenBank/DDBJ whole genome shotgun (WGS) entry which is preliminary data.</text>
</comment>
<dbReference type="Pfam" id="PF00651">
    <property type="entry name" value="BTB"/>
    <property type="match status" value="1"/>
</dbReference>